<accession>A0A0S3R148</accession>
<dbReference type="AlphaFoldDB" id="A0A0S3R148"/>
<feature type="non-terminal residue" evidence="1">
    <location>
        <position position="1"/>
    </location>
</feature>
<evidence type="ECO:0000313" key="2">
    <source>
        <dbReference type="Proteomes" id="UP000291084"/>
    </source>
</evidence>
<gene>
    <name evidence="1" type="primary">Vigan.01G190500</name>
    <name evidence="1" type="ORF">VIGAN_01190500</name>
</gene>
<protein>
    <submittedName>
        <fullName evidence="1">Uncharacterized protein</fullName>
    </submittedName>
</protein>
<proteinExistence type="predicted"/>
<keyword evidence="2" id="KW-1185">Reference proteome</keyword>
<evidence type="ECO:0000313" key="1">
    <source>
        <dbReference type="EMBL" id="BAT74272.1"/>
    </source>
</evidence>
<name>A0A0S3R148_PHAAN</name>
<dbReference type="Proteomes" id="UP000291084">
    <property type="component" value="Chromosome 1"/>
</dbReference>
<sequence length="97" mass="10959">ARVEISIQTHVHAIHPMLPHQPIRFTSGSTHTRSHSPSPCHPSVVRFPCTLETQCFPALKCAGTAENSDRVGLQFLSQWRKERKTFSNPNRKLIGLF</sequence>
<dbReference type="EMBL" id="AP015034">
    <property type="protein sequence ID" value="BAT74272.1"/>
    <property type="molecule type" value="Genomic_DNA"/>
</dbReference>
<organism evidence="1 2">
    <name type="scientific">Vigna angularis var. angularis</name>
    <dbReference type="NCBI Taxonomy" id="157739"/>
    <lineage>
        <taxon>Eukaryota</taxon>
        <taxon>Viridiplantae</taxon>
        <taxon>Streptophyta</taxon>
        <taxon>Embryophyta</taxon>
        <taxon>Tracheophyta</taxon>
        <taxon>Spermatophyta</taxon>
        <taxon>Magnoliopsida</taxon>
        <taxon>eudicotyledons</taxon>
        <taxon>Gunneridae</taxon>
        <taxon>Pentapetalae</taxon>
        <taxon>rosids</taxon>
        <taxon>fabids</taxon>
        <taxon>Fabales</taxon>
        <taxon>Fabaceae</taxon>
        <taxon>Papilionoideae</taxon>
        <taxon>50 kb inversion clade</taxon>
        <taxon>NPAAA clade</taxon>
        <taxon>indigoferoid/millettioid clade</taxon>
        <taxon>Phaseoleae</taxon>
        <taxon>Vigna</taxon>
    </lineage>
</organism>
<reference evidence="1 2" key="1">
    <citation type="journal article" date="2015" name="Sci. Rep.">
        <title>The power of single molecule real-time sequencing technology in the de novo assembly of a eukaryotic genome.</title>
        <authorList>
            <person name="Sakai H."/>
            <person name="Naito K."/>
            <person name="Ogiso-Tanaka E."/>
            <person name="Takahashi Y."/>
            <person name="Iseki K."/>
            <person name="Muto C."/>
            <person name="Satou K."/>
            <person name="Teruya K."/>
            <person name="Shiroma A."/>
            <person name="Shimoji M."/>
            <person name="Hirano T."/>
            <person name="Itoh T."/>
            <person name="Kaga A."/>
            <person name="Tomooka N."/>
        </authorList>
    </citation>
    <scope>NUCLEOTIDE SEQUENCE [LARGE SCALE GENOMIC DNA]</scope>
    <source>
        <strain evidence="2">cv. Shumari</strain>
    </source>
</reference>